<dbReference type="RefSeq" id="XP_022107919.1">
    <property type="nucleotide sequence ID" value="XM_022252227.1"/>
</dbReference>
<feature type="compositionally biased region" description="Low complexity" evidence="1">
    <location>
        <begin position="606"/>
        <end position="616"/>
    </location>
</feature>
<gene>
    <name evidence="3" type="primary">LOC110988570</name>
</gene>
<reference evidence="3" key="1">
    <citation type="submission" date="2025-08" db="UniProtKB">
        <authorList>
            <consortium name="RefSeq"/>
        </authorList>
    </citation>
    <scope>IDENTIFICATION</scope>
</reference>
<keyword evidence="2" id="KW-1185">Reference proteome</keyword>
<evidence type="ECO:0000313" key="2">
    <source>
        <dbReference type="Proteomes" id="UP000694845"/>
    </source>
</evidence>
<feature type="compositionally biased region" description="Basic and acidic residues" evidence="1">
    <location>
        <begin position="387"/>
        <end position="402"/>
    </location>
</feature>
<protein>
    <submittedName>
        <fullName evidence="3">Proteoglycan 4-like</fullName>
    </submittedName>
</protein>
<feature type="compositionally biased region" description="Basic and acidic residues" evidence="1">
    <location>
        <begin position="677"/>
        <end position="693"/>
    </location>
</feature>
<feature type="compositionally biased region" description="Basic and acidic residues" evidence="1">
    <location>
        <begin position="100"/>
        <end position="109"/>
    </location>
</feature>
<feature type="compositionally biased region" description="Basic and acidic residues" evidence="1">
    <location>
        <begin position="76"/>
        <end position="93"/>
    </location>
</feature>
<feature type="compositionally biased region" description="Polar residues" evidence="1">
    <location>
        <begin position="653"/>
        <end position="675"/>
    </location>
</feature>
<proteinExistence type="predicted"/>
<feature type="region of interest" description="Disordered" evidence="1">
    <location>
        <begin position="75"/>
        <end position="188"/>
    </location>
</feature>
<feature type="compositionally biased region" description="Polar residues" evidence="1">
    <location>
        <begin position="284"/>
        <end position="299"/>
    </location>
</feature>
<feature type="region of interest" description="Disordered" evidence="1">
    <location>
        <begin position="473"/>
        <end position="794"/>
    </location>
</feature>
<feature type="compositionally biased region" description="Basic and acidic residues" evidence="1">
    <location>
        <begin position="496"/>
        <end position="509"/>
    </location>
</feature>
<evidence type="ECO:0000256" key="1">
    <source>
        <dbReference type="SAM" id="MobiDB-lite"/>
    </source>
</evidence>
<feature type="compositionally biased region" description="Low complexity" evidence="1">
    <location>
        <begin position="705"/>
        <end position="721"/>
    </location>
</feature>
<dbReference type="KEGG" id="aplc:110988570"/>
<dbReference type="Proteomes" id="UP000694845">
    <property type="component" value="Unplaced"/>
</dbReference>
<feature type="compositionally biased region" description="Polar residues" evidence="1">
    <location>
        <begin position="549"/>
        <end position="597"/>
    </location>
</feature>
<feature type="compositionally biased region" description="Basic and acidic residues" evidence="1">
    <location>
        <begin position="336"/>
        <end position="353"/>
    </location>
</feature>
<dbReference type="GeneID" id="110988570"/>
<feature type="region of interest" description="Disordered" evidence="1">
    <location>
        <begin position="260"/>
        <end position="299"/>
    </location>
</feature>
<feature type="compositionally biased region" description="Basic and acidic residues" evidence="1">
    <location>
        <begin position="617"/>
        <end position="627"/>
    </location>
</feature>
<feature type="compositionally biased region" description="Polar residues" evidence="1">
    <location>
        <begin position="735"/>
        <end position="758"/>
    </location>
</feature>
<feature type="region of interest" description="Disordered" evidence="1">
    <location>
        <begin position="1"/>
        <end position="63"/>
    </location>
</feature>
<organism evidence="2 3">
    <name type="scientific">Acanthaster planci</name>
    <name type="common">Crown-of-thorns starfish</name>
    <dbReference type="NCBI Taxonomy" id="133434"/>
    <lineage>
        <taxon>Eukaryota</taxon>
        <taxon>Metazoa</taxon>
        <taxon>Echinodermata</taxon>
        <taxon>Eleutherozoa</taxon>
        <taxon>Asterozoa</taxon>
        <taxon>Asteroidea</taxon>
        <taxon>Valvatacea</taxon>
        <taxon>Valvatida</taxon>
        <taxon>Acanthasteridae</taxon>
        <taxon>Acanthaster</taxon>
    </lineage>
</organism>
<sequence>MKAEQEAGKPGVTMLGKTAILPEADSKKTKINTEKPVETMSQEETKPEEAKRDLGIGGGTMIKGRTVTKEALFQVEGERDKPQGIIRESKTTPKEAVSMEPEKEVEKPDGTLPKGESASKEDVTQKSSPAAKVVRRQKLATIDPVPSQATSFEIKLHQEDSKKPDGKAEGAASQEIKATDSNLGRKETKKSILTFALPVEDCSKKVELNVSLPTEVTSLEPKASKKVEPNVSLPTEVTSLEPNAQESEVREMRFKVATLKEVPSKRASPRRTRPRKAASEEVSQDSPVGTPTMTGSQDSTDIAVELKESTVDLETQADLVILSQSVSKEPPLTKRTLKEVADKEKIPAEEISPKEAPPTCFTPNKIASKETVSEAVVPKKAAPSKSLTEKLSSKDASHKETSSSKLAPNKSVSQKEVNTEEATPKELSWNNVPTKKTRLADDALVKNSAKKVACTHKKTASVETTFKSTTPILHEEVKKMPSMKATPKITSPKKGAPKDTTPKETETRRIASPGPVLKPAPSVDAAAGQNSSTTALSAPDLLDPKDPNSKTMSMDATSSPRAPRRSTQLTNVQNKTTPPRTQTKPHGSLQQKVSNKTSAKDSVLAISSQTSIITDTSTKDQDVKDRTLPGQKNTSHKISSDDAQKMVKPPPKTGSNVTSTKSTEAGLSRDTSSKSGIVREGKHVGKPKREDAKSSPAASKGKEQPQSASPASSVPAAPDSSKQVTLKVQDAYPVSSLQKKSSLSGAPETATLTSSTRNPEMVKDAGCKSPRSQSACPRQRNPQELDVSADVSMDEDRGEYIDVDELMAGEVIVLDEDSEDSDQEMEMTYDDDDILVIDTVGEVSGNVSGDDEEEEDTWIMEDADGDEEAGFDMPEFGEMFAIDEVGGSDDEEEEMEDQDVHEVDWWEVLSEAEED</sequence>
<name>A0A8B7ZR97_ACAPL</name>
<accession>A0A8B7ZR97</accession>
<feature type="compositionally biased region" description="Basic residues" evidence="1">
    <location>
        <begin position="267"/>
        <end position="276"/>
    </location>
</feature>
<feature type="compositionally biased region" description="Polar residues" evidence="1">
    <location>
        <begin position="770"/>
        <end position="782"/>
    </location>
</feature>
<dbReference type="AlphaFoldDB" id="A0A8B7ZR97"/>
<feature type="region of interest" description="Disordered" evidence="1">
    <location>
        <begin position="327"/>
        <end position="442"/>
    </location>
</feature>
<feature type="compositionally biased region" description="Basic and acidic residues" evidence="1">
    <location>
        <begin position="154"/>
        <end position="168"/>
    </location>
</feature>
<feature type="compositionally biased region" description="Polar residues" evidence="1">
    <location>
        <begin position="403"/>
        <end position="416"/>
    </location>
</feature>
<feature type="compositionally biased region" description="Basic and acidic residues" evidence="1">
    <location>
        <begin position="24"/>
        <end position="54"/>
    </location>
</feature>
<evidence type="ECO:0000313" key="3">
    <source>
        <dbReference type="RefSeq" id="XP_022107919.1"/>
    </source>
</evidence>